<dbReference type="PROSITE" id="PS00086">
    <property type="entry name" value="CYTOCHROME_P450"/>
    <property type="match status" value="1"/>
</dbReference>
<dbReference type="VEuPathDB" id="FungiDB:MPH_09489"/>
<reference evidence="7 8" key="1">
    <citation type="journal article" date="2012" name="BMC Genomics">
        <title>Tools to kill: Genome of one of the most destructive plant pathogenic fungi Macrophomina phaseolina.</title>
        <authorList>
            <person name="Islam M.S."/>
            <person name="Haque M.S."/>
            <person name="Islam M.M."/>
            <person name="Emdad E.M."/>
            <person name="Halim A."/>
            <person name="Hossen Q.M.M."/>
            <person name="Hossain M.Z."/>
            <person name="Ahmed B."/>
            <person name="Rahim S."/>
            <person name="Rahman M.S."/>
            <person name="Alam M.M."/>
            <person name="Hou S."/>
            <person name="Wan X."/>
            <person name="Saito J.A."/>
            <person name="Alam M."/>
        </authorList>
    </citation>
    <scope>NUCLEOTIDE SEQUENCE [LARGE SCALE GENOMIC DNA]</scope>
    <source>
        <strain evidence="7 8">MS6</strain>
    </source>
</reference>
<gene>
    <name evidence="7" type="ORF">MPH_09489</name>
</gene>
<keyword evidence="4 5" id="KW-0408">Iron</keyword>
<dbReference type="Pfam" id="PF00067">
    <property type="entry name" value="p450"/>
    <property type="match status" value="1"/>
</dbReference>
<dbReference type="InterPro" id="IPR001128">
    <property type="entry name" value="Cyt_P450"/>
</dbReference>
<dbReference type="Proteomes" id="UP000007129">
    <property type="component" value="Unassembled WGS sequence"/>
</dbReference>
<keyword evidence="6" id="KW-0560">Oxidoreductase</keyword>
<dbReference type="OrthoDB" id="1470350at2759"/>
<dbReference type="STRING" id="1126212.K2RFU5"/>
<name>K2RFU5_MACPH</name>
<dbReference type="PRINTS" id="PR00465">
    <property type="entry name" value="EP450IV"/>
</dbReference>
<accession>K2RFU5</accession>
<sequence>MLKLFVTLTLLSALLYRFIIQPLFISPLRNIPTPHWSCHISPIWIQNRRRTGREIRAVHAAHASLGPIVRLGPNEISVNSVKGGLSKVYAGGWEKDGWYEFFSNYGVPPMFATTGSKPHATRKRMLSNIYSKSTIQASPSLRAATSAILHDRLLPLLASLTAEGKDSESSKPTSIYPLISGLTMDFVTAYIFGLASATNFTQDAAARARFLHWYKCRHGYAFWPQEHPKITAWLRKWLGVRLVPAFVDEANANIEKMTWGMCEKAAALLAQHGDGELASTKPEAVPAVYAQLSAALGKSAAQKKESGGSSDDGGEERVEIASELLDHLAAGFDTSGITLTYLVHELSQRPALQAALRAELLTLPTPLTPASAPRLPGARELDALPMLHAVLMETLRLHAAIPGPQPRTTPVGGGASLGPPGYECSGLPAGVRVAAQAWSLHRNEDVFAEAEQWWPERWMDGKGGLLTAESSGEGEGCGGDGERYREMTRWFWAFGSGGRMCIGSHLAIYQMKFIVAAIYSNYETSIVSDDGIRQSDAYTAPPVSNEPLIVTFRRAR</sequence>
<evidence type="ECO:0000256" key="1">
    <source>
        <dbReference type="ARBA" id="ARBA00001971"/>
    </source>
</evidence>
<dbReference type="Gene3D" id="1.10.630.10">
    <property type="entry name" value="Cytochrome P450"/>
    <property type="match status" value="1"/>
</dbReference>
<dbReference type="eggNOG" id="KOG0157">
    <property type="taxonomic scope" value="Eukaryota"/>
</dbReference>
<dbReference type="InterPro" id="IPR002403">
    <property type="entry name" value="Cyt_P450_E_grp-IV"/>
</dbReference>
<protein>
    <submittedName>
        <fullName evidence="7">Cytochrome P450</fullName>
    </submittedName>
</protein>
<evidence type="ECO:0000256" key="3">
    <source>
        <dbReference type="ARBA" id="ARBA00022723"/>
    </source>
</evidence>
<comment type="caution">
    <text evidence="7">The sequence shown here is derived from an EMBL/GenBank/DDBJ whole genome shotgun (WGS) entry which is preliminary data.</text>
</comment>
<dbReference type="PANTHER" id="PTHR24305">
    <property type="entry name" value="CYTOCHROME P450"/>
    <property type="match status" value="1"/>
</dbReference>
<dbReference type="GO" id="GO:0004497">
    <property type="term" value="F:monooxygenase activity"/>
    <property type="evidence" value="ECO:0007669"/>
    <property type="project" value="UniProtKB-KW"/>
</dbReference>
<keyword evidence="6" id="KW-0503">Monooxygenase</keyword>
<evidence type="ECO:0000256" key="4">
    <source>
        <dbReference type="ARBA" id="ARBA00023004"/>
    </source>
</evidence>
<evidence type="ECO:0000256" key="6">
    <source>
        <dbReference type="RuleBase" id="RU000461"/>
    </source>
</evidence>
<dbReference type="GO" id="GO:0016705">
    <property type="term" value="F:oxidoreductase activity, acting on paired donors, with incorporation or reduction of molecular oxygen"/>
    <property type="evidence" value="ECO:0007669"/>
    <property type="project" value="InterPro"/>
</dbReference>
<dbReference type="AlphaFoldDB" id="K2RFU5"/>
<feature type="binding site" description="axial binding residue" evidence="5">
    <location>
        <position position="501"/>
    </location>
    <ligand>
        <name>heme</name>
        <dbReference type="ChEBI" id="CHEBI:30413"/>
    </ligand>
    <ligandPart>
        <name>Fe</name>
        <dbReference type="ChEBI" id="CHEBI:18248"/>
    </ligandPart>
</feature>
<dbReference type="EMBL" id="AHHD01000413">
    <property type="protein sequence ID" value="EKG13463.1"/>
    <property type="molecule type" value="Genomic_DNA"/>
</dbReference>
<comment type="similarity">
    <text evidence="2 6">Belongs to the cytochrome P450 family.</text>
</comment>
<dbReference type="CDD" id="cd11059">
    <property type="entry name" value="CYP_fungal"/>
    <property type="match status" value="1"/>
</dbReference>
<comment type="cofactor">
    <cofactor evidence="1 5">
        <name>heme</name>
        <dbReference type="ChEBI" id="CHEBI:30413"/>
    </cofactor>
</comment>
<dbReference type="InterPro" id="IPR017972">
    <property type="entry name" value="Cyt_P450_CS"/>
</dbReference>
<evidence type="ECO:0000256" key="2">
    <source>
        <dbReference type="ARBA" id="ARBA00010617"/>
    </source>
</evidence>
<dbReference type="PANTHER" id="PTHR24305:SF166">
    <property type="entry name" value="CYTOCHROME P450 12A4, MITOCHONDRIAL-RELATED"/>
    <property type="match status" value="1"/>
</dbReference>
<keyword evidence="3 5" id="KW-0479">Metal-binding</keyword>
<dbReference type="HOGENOM" id="CLU_001570_14_2_1"/>
<dbReference type="InterPro" id="IPR036396">
    <property type="entry name" value="Cyt_P450_sf"/>
</dbReference>
<evidence type="ECO:0000256" key="5">
    <source>
        <dbReference type="PIRSR" id="PIRSR602403-1"/>
    </source>
</evidence>
<dbReference type="GO" id="GO:0005506">
    <property type="term" value="F:iron ion binding"/>
    <property type="evidence" value="ECO:0007669"/>
    <property type="project" value="InterPro"/>
</dbReference>
<proteinExistence type="inferred from homology"/>
<dbReference type="PRINTS" id="PR00385">
    <property type="entry name" value="P450"/>
</dbReference>
<keyword evidence="5 6" id="KW-0349">Heme</keyword>
<organism evidence="7 8">
    <name type="scientific">Macrophomina phaseolina (strain MS6)</name>
    <name type="common">Charcoal rot fungus</name>
    <dbReference type="NCBI Taxonomy" id="1126212"/>
    <lineage>
        <taxon>Eukaryota</taxon>
        <taxon>Fungi</taxon>
        <taxon>Dikarya</taxon>
        <taxon>Ascomycota</taxon>
        <taxon>Pezizomycotina</taxon>
        <taxon>Dothideomycetes</taxon>
        <taxon>Dothideomycetes incertae sedis</taxon>
        <taxon>Botryosphaeriales</taxon>
        <taxon>Botryosphaeriaceae</taxon>
        <taxon>Macrophomina</taxon>
    </lineage>
</organism>
<dbReference type="InParanoid" id="K2RFU5"/>
<dbReference type="InterPro" id="IPR050121">
    <property type="entry name" value="Cytochrome_P450_monoxygenase"/>
</dbReference>
<evidence type="ECO:0000313" key="7">
    <source>
        <dbReference type="EMBL" id="EKG13463.1"/>
    </source>
</evidence>
<evidence type="ECO:0000313" key="8">
    <source>
        <dbReference type="Proteomes" id="UP000007129"/>
    </source>
</evidence>
<dbReference type="GO" id="GO:0020037">
    <property type="term" value="F:heme binding"/>
    <property type="evidence" value="ECO:0007669"/>
    <property type="project" value="InterPro"/>
</dbReference>
<dbReference type="SUPFAM" id="SSF48264">
    <property type="entry name" value="Cytochrome P450"/>
    <property type="match status" value="1"/>
</dbReference>